<dbReference type="STRING" id="1403537.Q428_07265"/>
<dbReference type="Gene3D" id="3.10.350.10">
    <property type="entry name" value="LysM domain"/>
    <property type="match status" value="2"/>
</dbReference>
<dbReference type="PROSITE" id="PS51910">
    <property type="entry name" value="GH18_2"/>
    <property type="match status" value="1"/>
</dbReference>
<dbReference type="InterPro" id="IPR036779">
    <property type="entry name" value="LysM_dom_sf"/>
</dbReference>
<dbReference type="SMART" id="SM00257">
    <property type="entry name" value="LysM"/>
    <property type="match status" value="2"/>
</dbReference>
<dbReference type="GO" id="GO:0012505">
    <property type="term" value="C:endomembrane system"/>
    <property type="evidence" value="ECO:0007669"/>
    <property type="project" value="TreeGrafter"/>
</dbReference>
<dbReference type="CDD" id="cd00118">
    <property type="entry name" value="LysM"/>
    <property type="match status" value="2"/>
</dbReference>
<dbReference type="Pfam" id="PF00704">
    <property type="entry name" value="Glyco_hydro_18"/>
    <property type="match status" value="1"/>
</dbReference>
<dbReference type="GO" id="GO:0016798">
    <property type="term" value="F:hydrolase activity, acting on glycosyl bonds"/>
    <property type="evidence" value="ECO:0007669"/>
    <property type="project" value="UniProtKB-KW"/>
</dbReference>
<reference evidence="5 6" key="1">
    <citation type="journal article" date="2014" name="Genome Announc.">
        <title>Draft Genome Sequence of Fervidicella metallireducens Strain AeBT, an Iron-Reducing Thermoanaerobe from the Great Artesian Basin.</title>
        <authorList>
            <person name="Patel B.K."/>
        </authorList>
    </citation>
    <scope>NUCLEOTIDE SEQUENCE [LARGE SCALE GENOMIC DNA]</scope>
    <source>
        <strain evidence="5 6">AeB</strain>
    </source>
</reference>
<dbReference type="OrthoDB" id="9769314at2"/>
<dbReference type="SMART" id="SM00636">
    <property type="entry name" value="Glyco_18"/>
    <property type="match status" value="1"/>
</dbReference>
<keyword evidence="6" id="KW-1185">Reference proteome</keyword>
<dbReference type="RefSeq" id="WP_035379488.1">
    <property type="nucleotide sequence ID" value="NZ_AZQP01000018.1"/>
</dbReference>
<dbReference type="PANTHER" id="PTHR46066">
    <property type="entry name" value="CHITINASE DOMAIN-CONTAINING PROTEIN 1 FAMILY MEMBER"/>
    <property type="match status" value="1"/>
</dbReference>
<feature type="domain" description="GH18" evidence="4">
    <location>
        <begin position="98"/>
        <end position="424"/>
    </location>
</feature>
<dbReference type="Gene3D" id="3.10.50.10">
    <property type="match status" value="1"/>
</dbReference>
<evidence type="ECO:0000256" key="1">
    <source>
        <dbReference type="ARBA" id="ARBA00022801"/>
    </source>
</evidence>
<dbReference type="SUPFAM" id="SSF51445">
    <property type="entry name" value="(Trans)glycosidases"/>
    <property type="match status" value="1"/>
</dbReference>
<proteinExistence type="predicted"/>
<dbReference type="InterPro" id="IPR029070">
    <property type="entry name" value="Chitinase_insertion_sf"/>
</dbReference>
<dbReference type="Proteomes" id="UP000019681">
    <property type="component" value="Unassembled WGS sequence"/>
</dbReference>
<dbReference type="InterPro" id="IPR017853">
    <property type="entry name" value="GH"/>
</dbReference>
<dbReference type="SUPFAM" id="SSF54106">
    <property type="entry name" value="LysM domain"/>
    <property type="match status" value="2"/>
</dbReference>
<feature type="domain" description="LysM" evidence="3">
    <location>
        <begin position="51"/>
        <end position="94"/>
    </location>
</feature>
<evidence type="ECO:0000313" key="5">
    <source>
        <dbReference type="EMBL" id="EYE88557.1"/>
    </source>
</evidence>
<dbReference type="InterPro" id="IPR011583">
    <property type="entry name" value="Chitinase_II/V-like_cat"/>
</dbReference>
<dbReference type="CDD" id="cd02874">
    <property type="entry name" value="GH18_CFLE_spore_hydrolase"/>
    <property type="match status" value="1"/>
</dbReference>
<dbReference type="Pfam" id="PF01476">
    <property type="entry name" value="LysM"/>
    <property type="match status" value="2"/>
</dbReference>
<organism evidence="5 6">
    <name type="scientific">Fervidicella metallireducens AeB</name>
    <dbReference type="NCBI Taxonomy" id="1403537"/>
    <lineage>
        <taxon>Bacteria</taxon>
        <taxon>Bacillati</taxon>
        <taxon>Bacillota</taxon>
        <taxon>Clostridia</taxon>
        <taxon>Eubacteriales</taxon>
        <taxon>Clostridiaceae</taxon>
        <taxon>Fervidicella</taxon>
    </lineage>
</organism>
<protein>
    <submittedName>
        <fullName evidence="5">Glycoside hydrolase</fullName>
    </submittedName>
</protein>
<dbReference type="GO" id="GO:0008061">
    <property type="term" value="F:chitin binding"/>
    <property type="evidence" value="ECO:0007669"/>
    <property type="project" value="InterPro"/>
</dbReference>
<evidence type="ECO:0000259" key="4">
    <source>
        <dbReference type="PROSITE" id="PS51910"/>
    </source>
</evidence>
<dbReference type="GO" id="GO:0070492">
    <property type="term" value="F:oligosaccharide binding"/>
    <property type="evidence" value="ECO:0007669"/>
    <property type="project" value="TreeGrafter"/>
</dbReference>
<dbReference type="InterPro" id="IPR041704">
    <property type="entry name" value="CFLE_GH18"/>
</dbReference>
<keyword evidence="1 5" id="KW-0378">Hydrolase</keyword>
<name>A0A017RV85_9CLOT</name>
<comment type="caution">
    <text evidence="5">The sequence shown here is derived from an EMBL/GenBank/DDBJ whole genome shotgun (WGS) entry which is preliminary data.</text>
</comment>
<dbReference type="EMBL" id="AZQP01000018">
    <property type="protein sequence ID" value="EYE88557.1"/>
    <property type="molecule type" value="Genomic_DNA"/>
</dbReference>
<sequence length="424" mass="47930">MILHVVKPGESLYSISKLYGVDMSKIIKDNEMMNPNNLVVGQTIVVLEGLRKHKVMPGQSLYSIGKFYGVNTKDLLSANPDLGNVLMPGQVINIPDKTKKLGTIEVNGYAFPNIDMNVLMKTLPNLTYLSIFSYEVRRDGTLKEINDLPLINEAKKLRVAPLMVISNIEEGKGFSSDIAHEILTNNVIQNKLIENVVNVLKEKSYYGLDVDFEYIYPYDRENYIKFLRKMNERLKPLGYTLTVALAPKTSGEQKGLLYEAHDYPSIGKYVSHVILMTYEWGYTYGPAMAVAPINEVKKVLSYAVTAIPPNKILLGIPNYGYDWTLPFVQGSAAKTLSNTGAVELARMVKAAIKYDKESESPFYNYYDGNGKQHEVWFEDARSILAKLLLVNKYNLGGVSYWTIGRYFPQNWLVLRALYDVKKVL</sequence>
<gene>
    <name evidence="5" type="ORF">Q428_07265</name>
</gene>
<feature type="domain" description="LysM" evidence="3">
    <location>
        <begin position="2"/>
        <end position="46"/>
    </location>
</feature>
<dbReference type="GO" id="GO:0005975">
    <property type="term" value="P:carbohydrate metabolic process"/>
    <property type="evidence" value="ECO:0007669"/>
    <property type="project" value="InterPro"/>
</dbReference>
<keyword evidence="2" id="KW-0326">Glycosidase</keyword>
<evidence type="ECO:0000313" key="6">
    <source>
        <dbReference type="Proteomes" id="UP000019681"/>
    </source>
</evidence>
<accession>A0A017RV85</accession>
<dbReference type="PROSITE" id="PS51782">
    <property type="entry name" value="LYSM"/>
    <property type="match status" value="2"/>
</dbReference>
<dbReference type="InterPro" id="IPR001223">
    <property type="entry name" value="Glyco_hydro18_cat"/>
</dbReference>
<evidence type="ECO:0000256" key="2">
    <source>
        <dbReference type="ARBA" id="ARBA00023295"/>
    </source>
</evidence>
<evidence type="ECO:0000259" key="3">
    <source>
        <dbReference type="PROSITE" id="PS51782"/>
    </source>
</evidence>
<dbReference type="Gene3D" id="3.20.20.80">
    <property type="entry name" value="Glycosidases"/>
    <property type="match status" value="1"/>
</dbReference>
<dbReference type="PANTHER" id="PTHR46066:SF2">
    <property type="entry name" value="CHITINASE DOMAIN-CONTAINING PROTEIN 1"/>
    <property type="match status" value="1"/>
</dbReference>
<dbReference type="AlphaFoldDB" id="A0A017RV85"/>
<dbReference type="InterPro" id="IPR018392">
    <property type="entry name" value="LysM"/>
</dbReference>